<evidence type="ECO:0000313" key="2">
    <source>
        <dbReference type="EMBL" id="EKU45993.1"/>
    </source>
</evidence>
<dbReference type="PANTHER" id="PTHR20854:SF4">
    <property type="entry name" value="INOSITOL-1-MONOPHOSPHATASE-RELATED"/>
    <property type="match status" value="1"/>
</dbReference>
<dbReference type="InterPro" id="IPR000760">
    <property type="entry name" value="Inositol_monophosphatase-like"/>
</dbReference>
<evidence type="ECO:0000313" key="3">
    <source>
        <dbReference type="Proteomes" id="UP000009885"/>
    </source>
</evidence>
<dbReference type="GO" id="GO:0008934">
    <property type="term" value="F:inositol monophosphate 1-phosphatase activity"/>
    <property type="evidence" value="ECO:0007669"/>
    <property type="project" value="TreeGrafter"/>
</dbReference>
<dbReference type="Pfam" id="PF00459">
    <property type="entry name" value="Inositol_P"/>
    <property type="match status" value="1"/>
</dbReference>
<organism evidence="2 3">
    <name type="scientific">Staphylococcus massiliensis S46</name>
    <dbReference type="NCBI Taxonomy" id="1229783"/>
    <lineage>
        <taxon>Bacteria</taxon>
        <taxon>Bacillati</taxon>
        <taxon>Bacillota</taxon>
        <taxon>Bacilli</taxon>
        <taxon>Bacillales</taxon>
        <taxon>Staphylococcaceae</taxon>
        <taxon>Staphylococcus</taxon>
    </lineage>
</organism>
<gene>
    <name evidence="2" type="ORF">C273_10352</name>
</gene>
<feature type="binding site" evidence="1">
    <location>
        <position position="90"/>
    </location>
    <ligand>
        <name>Mg(2+)</name>
        <dbReference type="ChEBI" id="CHEBI:18420"/>
        <label>2</label>
    </ligand>
</feature>
<feature type="binding site" evidence="1">
    <location>
        <position position="70"/>
    </location>
    <ligand>
        <name>Mg(2+)</name>
        <dbReference type="ChEBI" id="CHEBI:18420"/>
        <label>1</label>
        <note>catalytic</note>
    </ligand>
</feature>
<feature type="binding site" evidence="1">
    <location>
        <position position="88"/>
    </location>
    <ligand>
        <name>Mg(2+)</name>
        <dbReference type="ChEBI" id="CHEBI:18420"/>
        <label>1</label>
        <note>catalytic</note>
    </ligand>
</feature>
<protein>
    <recommendedName>
        <fullName evidence="4">Inositol monophosphatase</fullName>
    </recommendedName>
</protein>
<keyword evidence="3" id="KW-1185">Reference proteome</keyword>
<dbReference type="Proteomes" id="UP000009885">
    <property type="component" value="Unassembled WGS sequence"/>
</dbReference>
<proteinExistence type="predicted"/>
<keyword evidence="1" id="KW-0460">Magnesium</keyword>
<dbReference type="GO" id="GO:0007165">
    <property type="term" value="P:signal transduction"/>
    <property type="evidence" value="ECO:0007669"/>
    <property type="project" value="TreeGrafter"/>
</dbReference>
<dbReference type="PATRIC" id="fig|1229783.3.peg.2062"/>
<dbReference type="SUPFAM" id="SSF56655">
    <property type="entry name" value="Carbohydrate phosphatase"/>
    <property type="match status" value="1"/>
</dbReference>
<dbReference type="AlphaFoldDB" id="K9AFE4"/>
<dbReference type="PRINTS" id="PR00377">
    <property type="entry name" value="IMPHPHTASES"/>
</dbReference>
<feature type="binding site" evidence="1">
    <location>
        <position position="209"/>
    </location>
    <ligand>
        <name>Mg(2+)</name>
        <dbReference type="ChEBI" id="CHEBI:18420"/>
        <label>1</label>
        <note>catalytic</note>
    </ligand>
</feature>
<dbReference type="Gene3D" id="3.30.540.10">
    <property type="entry name" value="Fructose-1,6-Bisphosphatase, subunit A, domain 1"/>
    <property type="match status" value="1"/>
</dbReference>
<dbReference type="PANTHER" id="PTHR20854">
    <property type="entry name" value="INOSITOL MONOPHOSPHATASE"/>
    <property type="match status" value="1"/>
</dbReference>
<comment type="cofactor">
    <cofactor evidence="1">
        <name>Mg(2+)</name>
        <dbReference type="ChEBI" id="CHEBI:18420"/>
    </cofactor>
</comment>
<name>K9AFE4_9STAP</name>
<accession>K9AFE4</accession>
<evidence type="ECO:0008006" key="4">
    <source>
        <dbReference type="Google" id="ProtNLM"/>
    </source>
</evidence>
<dbReference type="Gene3D" id="3.40.190.80">
    <property type="match status" value="1"/>
</dbReference>
<dbReference type="GO" id="GO:0006020">
    <property type="term" value="P:inositol metabolic process"/>
    <property type="evidence" value="ECO:0007669"/>
    <property type="project" value="TreeGrafter"/>
</dbReference>
<evidence type="ECO:0000256" key="1">
    <source>
        <dbReference type="PIRSR" id="PIRSR600760-2"/>
    </source>
</evidence>
<dbReference type="CDD" id="cd01637">
    <property type="entry name" value="IMPase_like"/>
    <property type="match status" value="1"/>
</dbReference>
<comment type="caution">
    <text evidence="2">The sequence shown here is derived from an EMBL/GenBank/DDBJ whole genome shotgun (WGS) entry which is preliminary data.</text>
</comment>
<keyword evidence="1" id="KW-0479">Metal-binding</keyword>
<dbReference type="EMBL" id="AMSQ01000022">
    <property type="protein sequence ID" value="EKU45993.1"/>
    <property type="molecule type" value="Genomic_DNA"/>
</dbReference>
<dbReference type="OrthoDB" id="9772456at2"/>
<feature type="binding site" evidence="1">
    <location>
        <position position="91"/>
    </location>
    <ligand>
        <name>Mg(2+)</name>
        <dbReference type="ChEBI" id="CHEBI:18420"/>
        <label>1</label>
        <note>catalytic</note>
    </ligand>
</feature>
<dbReference type="STRING" id="1229783.C273_10352"/>
<reference evidence="2 3" key="1">
    <citation type="journal article" date="2013" name="Genome Announc.">
        <title>Genome Sequence of Staphylococcus massiliensis Strain S46, Isolated from the Surface of Healthy Human Skin.</title>
        <authorList>
            <person name="Srivastav R."/>
            <person name="Singh A."/>
            <person name="Jangir P.K."/>
            <person name="Kumari C."/>
            <person name="Muduli S."/>
            <person name="Sharma R."/>
        </authorList>
    </citation>
    <scope>NUCLEOTIDE SEQUENCE [LARGE SCALE GENOMIC DNA]</scope>
    <source>
        <strain evidence="2 3">S46</strain>
    </source>
</reference>
<sequence>MANRNLLEIDGIMSQWILELPDFVAKKMETFEVGTKLSPTDLVTSLDEDIQRDFEALIDEHFPDHQIVGEEKDNSGINMNQGYVWIIDPIDGTTNLVKQQDDYCLVLSLFIDGKPSLAYHYDFVNQKFYKAVDGEVPTVNGTEIKTPLLPSLADSLISFDPEPAGGLLTEKLIQASFGFRYEGAGGIGAMKIINGQIGASIDFYANVWDMSTQLLYAEQLGLVISDLKGNPIDLNHVKGAVFAHPDVFDDVIKLINE</sequence>
<dbReference type="RefSeq" id="WP_009384718.1">
    <property type="nucleotide sequence ID" value="NZ_AMSQ01000022.1"/>
</dbReference>
<dbReference type="GO" id="GO:0046872">
    <property type="term" value="F:metal ion binding"/>
    <property type="evidence" value="ECO:0007669"/>
    <property type="project" value="UniProtKB-KW"/>
</dbReference>
<dbReference type="eggNOG" id="COG0483">
    <property type="taxonomic scope" value="Bacteria"/>
</dbReference>